<reference evidence="2 3" key="1">
    <citation type="journal article" date="2019" name="Mol. Ecol. Resour.">
        <title>Improving Illumina assemblies with Hi-C and long reads: an example with the North African dromedary.</title>
        <authorList>
            <person name="Elbers J.P."/>
            <person name="Rogers M.F."/>
            <person name="Perelman P.L."/>
            <person name="Proskuryakova A.A."/>
            <person name="Serdyukova N.A."/>
            <person name="Johnson W.E."/>
            <person name="Horin P."/>
            <person name="Corander J."/>
            <person name="Murphy D."/>
            <person name="Burger P.A."/>
        </authorList>
    </citation>
    <scope>NUCLEOTIDE SEQUENCE [LARGE SCALE GENOMIC DNA]</scope>
    <source>
        <strain evidence="2">Drom800</strain>
        <tissue evidence="2">Blood</tissue>
    </source>
</reference>
<dbReference type="EMBL" id="JWIN03000020">
    <property type="protein sequence ID" value="KAB1261303.1"/>
    <property type="molecule type" value="Genomic_DNA"/>
</dbReference>
<dbReference type="Proteomes" id="UP000299084">
    <property type="component" value="Unassembled WGS sequence"/>
</dbReference>
<proteinExistence type="predicted"/>
<dbReference type="AlphaFoldDB" id="A0A5N4CR34"/>
<comment type="caution">
    <text evidence="2">The sequence shown here is derived from an EMBL/GenBank/DDBJ whole genome shotgun (WGS) entry which is preliminary data.</text>
</comment>
<evidence type="ECO:0000313" key="2">
    <source>
        <dbReference type="EMBL" id="KAB1261303.1"/>
    </source>
</evidence>
<evidence type="ECO:0000256" key="1">
    <source>
        <dbReference type="SAM" id="MobiDB-lite"/>
    </source>
</evidence>
<keyword evidence="3" id="KW-1185">Reference proteome</keyword>
<gene>
    <name evidence="2" type="ORF">Cadr_000022098</name>
</gene>
<feature type="region of interest" description="Disordered" evidence="1">
    <location>
        <begin position="33"/>
        <end position="64"/>
    </location>
</feature>
<feature type="region of interest" description="Disordered" evidence="1">
    <location>
        <begin position="282"/>
        <end position="312"/>
    </location>
</feature>
<accession>A0A5N4CR34</accession>
<name>A0A5N4CR34_CAMDR</name>
<sequence length="530" mass="57560">MGLSLLSVGEGGTLSPRMAGVLGSSLLGPIQAQLGRRESKSQSGEPGEGHMGASEDGEEIHKTHKKQLMVRQRGIYWGLLKNTGIIGVWNHLSEAIQGGAVCSQVTESRSAGALLLFLVSVSSSRPLTDPLISSAIRESGRHRIHPERGGLCRPLVEGVLHVGKGWGALSKGCLGKRRAQGQGGTEGSGPQEDKEHQTTSQQLIFLHQQQSPIPCSNTQAQYLHLACADSGIMVSAWWALRKQEEARGARWPLNSGVPFLTFFPGATLGALLGVDLRELGHPKNTGSWGQREDPEKQPPSYSKDKRQDPTPLRVLEESLVTWMDCDKDEQQNPGHVRGPVRSGWRKNDPLLVTRPWDIGHQMHASLRKEDVADSGIWVARKCGQHVGRFEGEDQEVVPPPSEVQEDQPLTQNKPPGAFLGPELNYFPSPWLNRTLSGSCIYIAVIRFHLDCVDLGGLAERDQRKGALEPRTSTCNIKGLNREVSPTAAGFRVPASLILGENRGHLSRGCGTEVPWQGKGCPLVVTEHGAA</sequence>
<feature type="region of interest" description="Disordered" evidence="1">
    <location>
        <begin position="177"/>
        <end position="199"/>
    </location>
</feature>
<feature type="region of interest" description="Disordered" evidence="1">
    <location>
        <begin position="392"/>
        <end position="411"/>
    </location>
</feature>
<feature type="compositionally biased region" description="Basic and acidic residues" evidence="1">
    <location>
        <begin position="290"/>
        <end position="308"/>
    </location>
</feature>
<protein>
    <submittedName>
        <fullName evidence="2">Uncharacterized protein</fullName>
    </submittedName>
</protein>
<evidence type="ECO:0000313" key="3">
    <source>
        <dbReference type="Proteomes" id="UP000299084"/>
    </source>
</evidence>
<organism evidence="2 3">
    <name type="scientific">Camelus dromedarius</name>
    <name type="common">Dromedary</name>
    <name type="synonym">Arabian camel</name>
    <dbReference type="NCBI Taxonomy" id="9838"/>
    <lineage>
        <taxon>Eukaryota</taxon>
        <taxon>Metazoa</taxon>
        <taxon>Chordata</taxon>
        <taxon>Craniata</taxon>
        <taxon>Vertebrata</taxon>
        <taxon>Euteleostomi</taxon>
        <taxon>Mammalia</taxon>
        <taxon>Eutheria</taxon>
        <taxon>Laurasiatheria</taxon>
        <taxon>Artiodactyla</taxon>
        <taxon>Tylopoda</taxon>
        <taxon>Camelidae</taxon>
        <taxon>Camelus</taxon>
    </lineage>
</organism>